<evidence type="ECO:0000313" key="2">
    <source>
        <dbReference type="Proteomes" id="UP001378960"/>
    </source>
</evidence>
<dbReference type="InterPro" id="IPR036412">
    <property type="entry name" value="HAD-like_sf"/>
</dbReference>
<keyword evidence="2" id="KW-1185">Reference proteome</keyword>
<dbReference type="Proteomes" id="UP001378960">
    <property type="component" value="Unassembled WGS sequence"/>
</dbReference>
<dbReference type="Gene3D" id="3.40.50.1000">
    <property type="entry name" value="HAD superfamily/HAD-like"/>
    <property type="match status" value="1"/>
</dbReference>
<protein>
    <submittedName>
        <fullName evidence="1">Acireductone synthase</fullName>
    </submittedName>
</protein>
<dbReference type="GO" id="GO:0019509">
    <property type="term" value="P:L-methionine salvage from methylthioadenosine"/>
    <property type="evidence" value="ECO:0007669"/>
    <property type="project" value="TreeGrafter"/>
</dbReference>
<dbReference type="EMBL" id="BTGB01000002">
    <property type="protein sequence ID" value="GMM45219.1"/>
    <property type="molecule type" value="Genomic_DNA"/>
</dbReference>
<dbReference type="AlphaFoldDB" id="A0AAV5R152"/>
<dbReference type="PANTHER" id="PTHR20371">
    <property type="entry name" value="ENOLASE-PHOSPHATASE E1"/>
    <property type="match status" value="1"/>
</dbReference>
<dbReference type="GO" id="GO:0043874">
    <property type="term" value="F:acireductone synthase activity"/>
    <property type="evidence" value="ECO:0007669"/>
    <property type="project" value="TreeGrafter"/>
</dbReference>
<accession>A0AAV5R152</accession>
<name>A0AAV5R152_PICKL</name>
<proteinExistence type="predicted"/>
<sequence>MAPLFEDAIEAIKYWSALCEGVYIYSSGSVKAQKLLLGNVKIVNESNNSIECAQMNGLITDYFDTVNIGKKTEKESYEKILKKIGIDETDEEGKREVLFLSDNPLEVKAAIASGMSSYIVEKPGNYPLSDEDRSKYRVVIDLHTLFSYDDK</sequence>
<comment type="caution">
    <text evidence="1">The sequence shown here is derived from an EMBL/GenBank/DDBJ whole genome shotgun (WGS) entry which is preliminary data.</text>
</comment>
<gene>
    <name evidence="1" type="ORF">DAPK24_017940</name>
</gene>
<dbReference type="InterPro" id="IPR023214">
    <property type="entry name" value="HAD_sf"/>
</dbReference>
<dbReference type="SUPFAM" id="SSF56784">
    <property type="entry name" value="HAD-like"/>
    <property type="match status" value="1"/>
</dbReference>
<dbReference type="PANTHER" id="PTHR20371:SF1">
    <property type="entry name" value="ENOLASE-PHOSPHATASE E1"/>
    <property type="match status" value="1"/>
</dbReference>
<reference evidence="1 2" key="1">
    <citation type="journal article" date="2023" name="Elife">
        <title>Identification of key yeast species and microbe-microbe interactions impacting larval growth of Drosophila in the wild.</title>
        <authorList>
            <person name="Mure A."/>
            <person name="Sugiura Y."/>
            <person name="Maeda R."/>
            <person name="Honda K."/>
            <person name="Sakurai N."/>
            <person name="Takahashi Y."/>
            <person name="Watada M."/>
            <person name="Katoh T."/>
            <person name="Gotoh A."/>
            <person name="Gotoh Y."/>
            <person name="Taniguchi I."/>
            <person name="Nakamura K."/>
            <person name="Hayashi T."/>
            <person name="Katayama T."/>
            <person name="Uemura T."/>
            <person name="Hattori Y."/>
        </authorList>
    </citation>
    <scope>NUCLEOTIDE SEQUENCE [LARGE SCALE GENOMIC DNA]</scope>
    <source>
        <strain evidence="1 2">PK-24</strain>
    </source>
</reference>
<evidence type="ECO:0000313" key="1">
    <source>
        <dbReference type="EMBL" id="GMM45219.1"/>
    </source>
</evidence>
<organism evidence="1 2">
    <name type="scientific">Pichia kluyveri</name>
    <name type="common">Yeast</name>
    <dbReference type="NCBI Taxonomy" id="36015"/>
    <lineage>
        <taxon>Eukaryota</taxon>
        <taxon>Fungi</taxon>
        <taxon>Dikarya</taxon>
        <taxon>Ascomycota</taxon>
        <taxon>Saccharomycotina</taxon>
        <taxon>Pichiomycetes</taxon>
        <taxon>Pichiales</taxon>
        <taxon>Pichiaceae</taxon>
        <taxon>Pichia</taxon>
    </lineage>
</organism>